<gene>
    <name evidence="1" type="ORF">SAMN04487884_1397</name>
</gene>
<name>A0A1H9X0Z8_BUTFI</name>
<sequence length="255" mass="30149">MAMTIYEDAYCEGFILGFVMTRLQNVAKYYNKTSDLDKIINGFFAKSCPNMPSDLIEKMLKSTEIGDKSEQDRYLEQVYDEYEEYIKSIPLYQYAKEEASKSLEIKRYKKVFSIINDYDKRSEDLDHNSESVIHILILVYSASFSSPSNIISLSDYDDTDSRIKAIDSLSSKVTEILNDSKSVDALAERLYDTQTNDYRTYKYKDYFIVIKDYNDFYIYKAEAVDCSRPWVTIYNDKHHYEYVKYPERDKYNRIV</sequence>
<proteinExistence type="predicted"/>
<dbReference type="AlphaFoldDB" id="A0A1H9X0Z8"/>
<evidence type="ECO:0000313" key="1">
    <source>
        <dbReference type="EMBL" id="SES39774.1"/>
    </source>
</evidence>
<accession>A0A1H9X0Z8</accession>
<protein>
    <submittedName>
        <fullName evidence="1">Uncharacterized protein</fullName>
    </submittedName>
</protein>
<reference evidence="1 2" key="1">
    <citation type="submission" date="2016-10" db="EMBL/GenBank/DDBJ databases">
        <authorList>
            <person name="de Groot N.N."/>
        </authorList>
    </citation>
    <scope>NUCLEOTIDE SEQUENCE [LARGE SCALE GENOMIC DNA]</scope>
    <source>
        <strain evidence="1 2">AR40</strain>
    </source>
</reference>
<dbReference type="RefSeq" id="WP_074758785.1">
    <property type="nucleotide sequence ID" value="NZ_FOGJ01000039.1"/>
</dbReference>
<evidence type="ECO:0000313" key="2">
    <source>
        <dbReference type="Proteomes" id="UP000182584"/>
    </source>
</evidence>
<dbReference type="EMBL" id="FOGJ01000039">
    <property type="protein sequence ID" value="SES39774.1"/>
    <property type="molecule type" value="Genomic_DNA"/>
</dbReference>
<dbReference type="Proteomes" id="UP000182584">
    <property type="component" value="Unassembled WGS sequence"/>
</dbReference>
<organism evidence="1 2">
    <name type="scientific">Butyrivibrio fibrisolvens</name>
    <dbReference type="NCBI Taxonomy" id="831"/>
    <lineage>
        <taxon>Bacteria</taxon>
        <taxon>Bacillati</taxon>
        <taxon>Bacillota</taxon>
        <taxon>Clostridia</taxon>
        <taxon>Lachnospirales</taxon>
        <taxon>Lachnospiraceae</taxon>
        <taxon>Butyrivibrio</taxon>
    </lineage>
</organism>